<keyword evidence="2" id="KW-0479">Metal-binding</keyword>
<keyword evidence="4" id="KW-0411">Iron-sulfur</keyword>
<keyword evidence="3" id="KW-0408">Iron</keyword>
<dbReference type="InterPro" id="IPR036922">
    <property type="entry name" value="Rieske_2Fe-2S_sf"/>
</dbReference>
<evidence type="ECO:0000256" key="5">
    <source>
        <dbReference type="ARBA" id="ARBA00034078"/>
    </source>
</evidence>
<evidence type="ECO:0000256" key="4">
    <source>
        <dbReference type="ARBA" id="ARBA00023014"/>
    </source>
</evidence>
<feature type="domain" description="Rieske" evidence="7">
    <location>
        <begin position="10"/>
        <end position="111"/>
    </location>
</feature>
<name>A0ABP8M0V5_9BACT</name>
<gene>
    <name evidence="8" type="ORF">GCM10023188_38410</name>
</gene>
<dbReference type="Proteomes" id="UP001500552">
    <property type="component" value="Unassembled WGS sequence"/>
</dbReference>
<dbReference type="Pfam" id="PF00355">
    <property type="entry name" value="Rieske"/>
    <property type="match status" value="1"/>
</dbReference>
<sequence length="119" mass="13563">MPQPDTQYTWHKVFPSEEEAKAQVALRKLHHLEVDGRAICFAHTAAGFFALDDACPHLGHALSRGTTNYLNEVICPWHSYRYNLESGRECDYRTRNAVLHPVEIRSDGVYIGIRQKPTA</sequence>
<evidence type="ECO:0000313" key="8">
    <source>
        <dbReference type="EMBL" id="GAA4440749.1"/>
    </source>
</evidence>
<evidence type="ECO:0000256" key="2">
    <source>
        <dbReference type="ARBA" id="ARBA00022723"/>
    </source>
</evidence>
<evidence type="ECO:0000256" key="3">
    <source>
        <dbReference type="ARBA" id="ARBA00023004"/>
    </source>
</evidence>
<accession>A0ABP8M0V5</accession>
<keyword evidence="9" id="KW-1185">Reference proteome</keyword>
<protein>
    <recommendedName>
        <fullName evidence="7">Rieske domain-containing protein</fullName>
    </recommendedName>
</protein>
<evidence type="ECO:0000256" key="6">
    <source>
        <dbReference type="ARBA" id="ARBA00038001"/>
    </source>
</evidence>
<organism evidence="8 9">
    <name type="scientific">Pontibacter saemangeumensis</name>
    <dbReference type="NCBI Taxonomy" id="1084525"/>
    <lineage>
        <taxon>Bacteria</taxon>
        <taxon>Pseudomonadati</taxon>
        <taxon>Bacteroidota</taxon>
        <taxon>Cytophagia</taxon>
        <taxon>Cytophagales</taxon>
        <taxon>Hymenobacteraceae</taxon>
        <taxon>Pontibacter</taxon>
    </lineage>
</organism>
<comment type="similarity">
    <text evidence="6">Belongs to the bacterial ring-hydroxylating dioxygenase ferredoxin component family.</text>
</comment>
<keyword evidence="1" id="KW-0001">2Fe-2S</keyword>
<dbReference type="PROSITE" id="PS51296">
    <property type="entry name" value="RIESKE"/>
    <property type="match status" value="1"/>
</dbReference>
<dbReference type="SUPFAM" id="SSF50022">
    <property type="entry name" value="ISP domain"/>
    <property type="match status" value="1"/>
</dbReference>
<comment type="caution">
    <text evidence="8">The sequence shown here is derived from an EMBL/GenBank/DDBJ whole genome shotgun (WGS) entry which is preliminary data.</text>
</comment>
<comment type="cofactor">
    <cofactor evidence="5">
        <name>[2Fe-2S] cluster</name>
        <dbReference type="ChEBI" id="CHEBI:190135"/>
    </cofactor>
</comment>
<dbReference type="EMBL" id="BAABHC010000029">
    <property type="protein sequence ID" value="GAA4440749.1"/>
    <property type="molecule type" value="Genomic_DNA"/>
</dbReference>
<dbReference type="PANTHER" id="PTHR21496:SF0">
    <property type="entry name" value="RIESKE DOMAIN-CONTAINING PROTEIN"/>
    <property type="match status" value="1"/>
</dbReference>
<reference evidence="9" key="1">
    <citation type="journal article" date="2019" name="Int. J. Syst. Evol. Microbiol.">
        <title>The Global Catalogue of Microorganisms (GCM) 10K type strain sequencing project: providing services to taxonomists for standard genome sequencing and annotation.</title>
        <authorList>
            <consortium name="The Broad Institute Genomics Platform"/>
            <consortium name="The Broad Institute Genome Sequencing Center for Infectious Disease"/>
            <person name="Wu L."/>
            <person name="Ma J."/>
        </authorList>
    </citation>
    <scope>NUCLEOTIDE SEQUENCE [LARGE SCALE GENOMIC DNA]</scope>
    <source>
        <strain evidence="9">JCM 17926</strain>
    </source>
</reference>
<evidence type="ECO:0000313" key="9">
    <source>
        <dbReference type="Proteomes" id="UP001500552"/>
    </source>
</evidence>
<dbReference type="Gene3D" id="2.102.10.10">
    <property type="entry name" value="Rieske [2Fe-2S] iron-sulphur domain"/>
    <property type="match status" value="1"/>
</dbReference>
<evidence type="ECO:0000256" key="1">
    <source>
        <dbReference type="ARBA" id="ARBA00022714"/>
    </source>
</evidence>
<dbReference type="RefSeq" id="WP_345161360.1">
    <property type="nucleotide sequence ID" value="NZ_BAABHC010000029.1"/>
</dbReference>
<dbReference type="InterPro" id="IPR017941">
    <property type="entry name" value="Rieske_2Fe-2S"/>
</dbReference>
<proteinExistence type="inferred from homology"/>
<evidence type="ECO:0000259" key="7">
    <source>
        <dbReference type="PROSITE" id="PS51296"/>
    </source>
</evidence>
<dbReference type="PANTHER" id="PTHR21496">
    <property type="entry name" value="FERREDOXIN-RELATED"/>
    <property type="match status" value="1"/>
</dbReference>